<name>A0A8J3QNZ6_9ACTN</name>
<comment type="caution">
    <text evidence="2">The sequence shown here is derived from an EMBL/GenBank/DDBJ whole genome shotgun (WGS) entry which is preliminary data.</text>
</comment>
<reference evidence="2" key="1">
    <citation type="submission" date="2021-01" db="EMBL/GenBank/DDBJ databases">
        <title>Whole genome shotgun sequence of Rugosimonospora africana NBRC 104875.</title>
        <authorList>
            <person name="Komaki H."/>
            <person name="Tamura T."/>
        </authorList>
    </citation>
    <scope>NUCLEOTIDE SEQUENCE</scope>
    <source>
        <strain evidence="2">NBRC 104875</strain>
    </source>
</reference>
<protein>
    <recommendedName>
        <fullName evidence="4">Repeat domain-containing protein</fullName>
    </recommendedName>
</protein>
<dbReference type="SUPFAM" id="SSF69318">
    <property type="entry name" value="Integrin alpha N-terminal domain"/>
    <property type="match status" value="1"/>
</dbReference>
<dbReference type="InterPro" id="IPR013517">
    <property type="entry name" value="FG-GAP"/>
</dbReference>
<evidence type="ECO:0000256" key="1">
    <source>
        <dbReference type="ARBA" id="ARBA00022729"/>
    </source>
</evidence>
<dbReference type="AlphaFoldDB" id="A0A8J3QNZ6"/>
<dbReference type="EMBL" id="BONZ01000013">
    <property type="protein sequence ID" value="GIH13057.1"/>
    <property type="molecule type" value="Genomic_DNA"/>
</dbReference>
<evidence type="ECO:0008006" key="4">
    <source>
        <dbReference type="Google" id="ProtNLM"/>
    </source>
</evidence>
<proteinExistence type="predicted"/>
<gene>
    <name evidence="2" type="ORF">Raf01_12290</name>
</gene>
<dbReference type="SUPFAM" id="SSF69322">
    <property type="entry name" value="Tricorn protease domain 2"/>
    <property type="match status" value="1"/>
</dbReference>
<dbReference type="Pfam" id="PF13517">
    <property type="entry name" value="FG-GAP_3"/>
    <property type="match status" value="1"/>
</dbReference>
<organism evidence="2 3">
    <name type="scientific">Rugosimonospora africana</name>
    <dbReference type="NCBI Taxonomy" id="556532"/>
    <lineage>
        <taxon>Bacteria</taxon>
        <taxon>Bacillati</taxon>
        <taxon>Actinomycetota</taxon>
        <taxon>Actinomycetes</taxon>
        <taxon>Micromonosporales</taxon>
        <taxon>Micromonosporaceae</taxon>
        <taxon>Rugosimonospora</taxon>
    </lineage>
</organism>
<dbReference type="PANTHER" id="PTHR46580">
    <property type="entry name" value="SENSOR KINASE-RELATED"/>
    <property type="match status" value="1"/>
</dbReference>
<dbReference type="PANTHER" id="PTHR46580:SF4">
    <property type="entry name" value="ATP_GTP-BINDING PROTEIN"/>
    <property type="match status" value="1"/>
</dbReference>
<dbReference type="Gene3D" id="2.130.10.130">
    <property type="entry name" value="Integrin alpha, N-terminal"/>
    <property type="match status" value="1"/>
</dbReference>
<dbReference type="SUPFAM" id="SSF63825">
    <property type="entry name" value="YWTD domain"/>
    <property type="match status" value="1"/>
</dbReference>
<keyword evidence="3" id="KW-1185">Reference proteome</keyword>
<evidence type="ECO:0000313" key="3">
    <source>
        <dbReference type="Proteomes" id="UP000642748"/>
    </source>
</evidence>
<evidence type="ECO:0000313" key="2">
    <source>
        <dbReference type="EMBL" id="GIH13057.1"/>
    </source>
</evidence>
<sequence>MIKWARAPAVRLSGETLVVLRRHSSRYAIAVMTAFVALTAASPAVADPVAGTGPQAPPASKPPAEVAVVAPLGQANHPQDSIVVAGATGFLHHHDGSTDFLWTRYDTGATTVVSDLAKVGDNAIRPAGGDAIVIKGQVASHPAPTGTVSVVDLANQSWQQWAVPAGYQVNAVYGSTALVTAVQNSAVTAIQLWTFAADGTFTVKPVTGLPADASISVSPPTTSGGAPWAVVRYASNGVGYYSLLSLTSGVATSIPVPQSSVTQFLVSGDHVACAPSGAGTVHVFSISGLTTGTDTTSQDVVLSGAATFHIGLTGDHLIASAVQANAETPARDFPLSGGGGSTLVPAVPYPTQGVMAQASDGSVLVIGGSGISDWAVHRFSAASGGSLTDHALPLRDPLTNAGLTLDHGLLRHAQSGLLPSGGPHFVLQNHLLVAPDSGETAPSENGGTLSDQAVTCATGVRCVSMVDGNTYGVAYVSTSTAGSIDLYTGTVHMTLPATGGTLVDASTNYAIVDATSPATQYVVEPGYGSVVRSGPVTGAALWYSTLWTATTTPGQLAAIDLPTGKTTQTVSTGASCVPSEVQASARWLYWSCASGAAGLVNLQYDTAVSLPHLAGPAMLGDGYLVWHDGDAGSLEMFDFHTGQLGRRLPGTEPRFAPPTPVKLASLPAGPVADDRNIDWTVDKYGGDVAYVAADGAVHVVDTGVPPSPTDLADMYVPQLVYPGSTYPDFQVYYAVTRPVASWTLSITRDIGDQTVFTTSDGPARTSIRAYWTGLLSSGAKAISGAYTWHLTVVPAGGSAPQPAGTGSFSVYCGQMPFRSYGCNGSPALLGVMGNWQGESHWYEGTSDGALRDNGFTDTWLLGSGSWQFNAIVPFGDFDGDGLSDILARDGAGVLHAYLGLGQTYFNTEIVKSIKIGTGWGGYTLTSPGDLNRDGKADLLARDSAGRLWLYPGTGKGSVGSRVETGPGWNIYSRLIGAGDLNGDGIGDLLAVDASGVMWRYNGTGNGGLGARVQIGPGWGGYNAIIGIGDLNLDGNNDLVARDSAGKLWEYPGNGAGSFSARILEGSGFQKYQAIY</sequence>
<accession>A0A8J3QNZ6</accession>
<keyword evidence="1" id="KW-0732">Signal</keyword>
<dbReference type="Proteomes" id="UP000642748">
    <property type="component" value="Unassembled WGS sequence"/>
</dbReference>
<dbReference type="InterPro" id="IPR028994">
    <property type="entry name" value="Integrin_alpha_N"/>
</dbReference>